<dbReference type="KEGG" id="amr:AM1_3341"/>
<name>B0BZ35_ACAM1</name>
<protein>
    <submittedName>
        <fullName evidence="1">Uncharacterized protein</fullName>
    </submittedName>
</protein>
<keyword evidence="2" id="KW-1185">Reference proteome</keyword>
<gene>
    <name evidence="1" type="ordered locus">AM1_3341</name>
</gene>
<dbReference type="EMBL" id="CP000828">
    <property type="protein sequence ID" value="ABW28335.1"/>
    <property type="molecule type" value="Genomic_DNA"/>
</dbReference>
<sequence length="38" mass="4043">MVEQDGVWVSSTEASSKVQVVIGADGFEAKLGKDSYPQ</sequence>
<reference evidence="1 2" key="1">
    <citation type="journal article" date="2008" name="Proc. Natl. Acad. Sci. U.S.A.">
        <title>Niche adaptation and genome expansion in the chlorophyll d-producing cyanobacterium Acaryochloris marina.</title>
        <authorList>
            <person name="Swingley W.D."/>
            <person name="Chen M."/>
            <person name="Cheung P.C."/>
            <person name="Conrad A.L."/>
            <person name="Dejesa L.C."/>
            <person name="Hao J."/>
            <person name="Honchak B.M."/>
            <person name="Karbach L.E."/>
            <person name="Kurdoglu A."/>
            <person name="Lahiri S."/>
            <person name="Mastrian S.D."/>
            <person name="Miyashita H."/>
            <person name="Page L."/>
            <person name="Ramakrishna P."/>
            <person name="Satoh S."/>
            <person name="Sattley W.M."/>
            <person name="Shimada Y."/>
            <person name="Taylor H.L."/>
            <person name="Tomo T."/>
            <person name="Tsuchiya T."/>
            <person name="Wang Z.T."/>
            <person name="Raymond J."/>
            <person name="Mimuro M."/>
            <person name="Blankenship R.E."/>
            <person name="Touchman J.W."/>
        </authorList>
    </citation>
    <scope>NUCLEOTIDE SEQUENCE [LARGE SCALE GENOMIC DNA]</scope>
    <source>
        <strain evidence="2">MBIC 11017</strain>
    </source>
</reference>
<organism evidence="1 2">
    <name type="scientific">Acaryochloris marina (strain MBIC 11017)</name>
    <dbReference type="NCBI Taxonomy" id="329726"/>
    <lineage>
        <taxon>Bacteria</taxon>
        <taxon>Bacillati</taxon>
        <taxon>Cyanobacteriota</taxon>
        <taxon>Cyanophyceae</taxon>
        <taxon>Acaryochloridales</taxon>
        <taxon>Acaryochloridaceae</taxon>
        <taxon>Acaryochloris</taxon>
    </lineage>
</organism>
<accession>B0BZ35</accession>
<dbReference type="HOGENOM" id="CLU_3323232_0_0_3"/>
<dbReference type="AlphaFoldDB" id="B0BZ35"/>
<proteinExistence type="predicted"/>
<evidence type="ECO:0000313" key="2">
    <source>
        <dbReference type="Proteomes" id="UP000000268"/>
    </source>
</evidence>
<dbReference type="STRING" id="329726.AM1_3341"/>
<evidence type="ECO:0000313" key="1">
    <source>
        <dbReference type="EMBL" id="ABW28335.1"/>
    </source>
</evidence>
<dbReference type="Proteomes" id="UP000000268">
    <property type="component" value="Chromosome"/>
</dbReference>